<dbReference type="FunFam" id="3.40.50.2000:FF:000021">
    <property type="entry name" value="UDP-glucuronosyltransferase"/>
    <property type="match status" value="1"/>
</dbReference>
<dbReference type="Gene3D" id="3.40.50.2000">
    <property type="entry name" value="Glycogen Phosphorylase B"/>
    <property type="match status" value="1"/>
</dbReference>
<gene>
    <name evidence="5" type="primary">UGT2B19_2</name>
    <name evidence="5" type="ORF">B7P43_G13557</name>
</gene>
<dbReference type="GO" id="GO:0008194">
    <property type="term" value="F:UDP-glycosyltransferase activity"/>
    <property type="evidence" value="ECO:0007669"/>
    <property type="project" value="InterPro"/>
</dbReference>
<dbReference type="SUPFAM" id="SSF53756">
    <property type="entry name" value="UDP-Glycosyltransferase/glycogen phosphorylase"/>
    <property type="match status" value="1"/>
</dbReference>
<comment type="caution">
    <text evidence="5">The sequence shown here is derived from an EMBL/GenBank/DDBJ whole genome shotgun (WGS) entry which is preliminary data.</text>
</comment>
<keyword evidence="4" id="KW-0812">Transmembrane</keyword>
<feature type="transmembrane region" description="Helical" evidence="4">
    <location>
        <begin position="488"/>
        <end position="515"/>
    </location>
</feature>
<sequence length="533" mass="59996">MLGAVSIRPAEMLGPHAILLIPLMIIFARQEAVQSENILALINLASPSHYFFNRALTRSLAARGHQVTELGRDTDRGPVPNLTLIPHGGFYSALVPDFDFDKDASQSTSQTMVTLAHFAAISCEMFLESPAGQKLLNYPYNEPFDLIIIEGGWTECFYGFIPKFGSPPVVVLSPYGLTPWISSATGFPTNPSYEPFNSLPFTSHMTFTQRLINFVTHVVLNTIYKQMSVPKLEALRREHFKETEPSFSDIERNFSIYLVNICLGLDDPRPLPANVIPVGGMHVKEKTNPLPKDLKQFLDEAKEGFIYFSMGTNFNGSKLREDKRKALMSAFSELPQRVVWKFEANSPPETPPNVLVSKWLPQSDILAHPNIRMFISHCGRLSTIEAVYRGVPVVGVPIMIDQTSNLQLLISKNVAVKLDFLTLTKESVLAAVREILDNDSYRTNMRRLSAVFRDQPQTPLDRAVYWTEYVIRHKGAPHLRSAAADLSWYQYLLLDVILVFATGALLVVLIIYLAIRTLYKIPTRKPTKRIKTN</sequence>
<dbReference type="InterPro" id="IPR002213">
    <property type="entry name" value="UDP_glucos_trans"/>
</dbReference>
<dbReference type="STRING" id="105785.A0A2J7PYT3"/>
<dbReference type="Proteomes" id="UP000235965">
    <property type="component" value="Unassembled WGS sequence"/>
</dbReference>
<comment type="similarity">
    <text evidence="1">Belongs to the UDP-glycosyltransferase family.</text>
</comment>
<proteinExistence type="inferred from homology"/>
<protein>
    <submittedName>
        <fullName evidence="5">UDP-glucuronosyltransferase 2B19</fullName>
    </submittedName>
</protein>
<dbReference type="PANTHER" id="PTHR48043">
    <property type="entry name" value="EG:EG0003.4 PROTEIN-RELATED"/>
    <property type="match status" value="1"/>
</dbReference>
<evidence type="ECO:0000313" key="5">
    <source>
        <dbReference type="EMBL" id="PNF21498.1"/>
    </source>
</evidence>
<accession>A0A2J7PYT3</accession>
<dbReference type="PANTHER" id="PTHR48043:SF159">
    <property type="entry name" value="EG:EG0003.4 PROTEIN-RELATED"/>
    <property type="match status" value="1"/>
</dbReference>
<dbReference type="AlphaFoldDB" id="A0A2J7PYT3"/>
<keyword evidence="6" id="KW-1185">Reference proteome</keyword>
<dbReference type="CDD" id="cd03784">
    <property type="entry name" value="GT1_Gtf-like"/>
    <property type="match status" value="1"/>
</dbReference>
<keyword evidence="4" id="KW-0472">Membrane</keyword>
<keyword evidence="4" id="KW-1133">Transmembrane helix</keyword>
<evidence type="ECO:0000256" key="3">
    <source>
        <dbReference type="ARBA" id="ARBA00022679"/>
    </source>
</evidence>
<evidence type="ECO:0000313" key="6">
    <source>
        <dbReference type="Proteomes" id="UP000235965"/>
    </source>
</evidence>
<organism evidence="5 6">
    <name type="scientific">Cryptotermes secundus</name>
    <dbReference type="NCBI Taxonomy" id="105785"/>
    <lineage>
        <taxon>Eukaryota</taxon>
        <taxon>Metazoa</taxon>
        <taxon>Ecdysozoa</taxon>
        <taxon>Arthropoda</taxon>
        <taxon>Hexapoda</taxon>
        <taxon>Insecta</taxon>
        <taxon>Pterygota</taxon>
        <taxon>Neoptera</taxon>
        <taxon>Polyneoptera</taxon>
        <taxon>Dictyoptera</taxon>
        <taxon>Blattodea</taxon>
        <taxon>Blattoidea</taxon>
        <taxon>Termitoidae</taxon>
        <taxon>Kalotermitidae</taxon>
        <taxon>Cryptotermitinae</taxon>
        <taxon>Cryptotermes</taxon>
    </lineage>
</organism>
<evidence type="ECO:0000256" key="1">
    <source>
        <dbReference type="ARBA" id="ARBA00009995"/>
    </source>
</evidence>
<evidence type="ECO:0000256" key="4">
    <source>
        <dbReference type="SAM" id="Phobius"/>
    </source>
</evidence>
<keyword evidence="3 5" id="KW-0808">Transferase</keyword>
<dbReference type="OrthoDB" id="5835829at2759"/>
<keyword evidence="2" id="KW-0328">Glycosyltransferase</keyword>
<evidence type="ECO:0000256" key="2">
    <source>
        <dbReference type="ARBA" id="ARBA00022676"/>
    </source>
</evidence>
<dbReference type="InParanoid" id="A0A2J7PYT3"/>
<reference evidence="5 6" key="1">
    <citation type="submission" date="2017-12" db="EMBL/GenBank/DDBJ databases">
        <title>Hemimetabolous genomes reveal molecular basis of termite eusociality.</title>
        <authorList>
            <person name="Harrison M.C."/>
            <person name="Jongepier E."/>
            <person name="Robertson H.M."/>
            <person name="Arning N."/>
            <person name="Bitard-Feildel T."/>
            <person name="Chao H."/>
            <person name="Childers C.P."/>
            <person name="Dinh H."/>
            <person name="Doddapaneni H."/>
            <person name="Dugan S."/>
            <person name="Gowin J."/>
            <person name="Greiner C."/>
            <person name="Han Y."/>
            <person name="Hu H."/>
            <person name="Hughes D.S.T."/>
            <person name="Huylmans A.-K."/>
            <person name="Kemena C."/>
            <person name="Kremer L.P.M."/>
            <person name="Lee S.L."/>
            <person name="Lopez-Ezquerra A."/>
            <person name="Mallet L."/>
            <person name="Monroy-Kuhn J.M."/>
            <person name="Moser A."/>
            <person name="Murali S.C."/>
            <person name="Muzny D.M."/>
            <person name="Otani S."/>
            <person name="Piulachs M.-D."/>
            <person name="Poelchau M."/>
            <person name="Qu J."/>
            <person name="Schaub F."/>
            <person name="Wada-Katsumata A."/>
            <person name="Worley K.C."/>
            <person name="Xie Q."/>
            <person name="Ylla G."/>
            <person name="Poulsen M."/>
            <person name="Gibbs R.A."/>
            <person name="Schal C."/>
            <person name="Richards S."/>
            <person name="Belles X."/>
            <person name="Korb J."/>
            <person name="Bornberg-Bauer E."/>
        </authorList>
    </citation>
    <scope>NUCLEOTIDE SEQUENCE [LARGE SCALE GENOMIC DNA]</scope>
    <source>
        <tissue evidence="5">Whole body</tissue>
    </source>
</reference>
<dbReference type="Pfam" id="PF00201">
    <property type="entry name" value="UDPGT"/>
    <property type="match status" value="1"/>
</dbReference>
<dbReference type="InterPro" id="IPR050271">
    <property type="entry name" value="UDP-glycosyltransferase"/>
</dbReference>
<dbReference type="EMBL" id="NEVH01020342">
    <property type="protein sequence ID" value="PNF21498.1"/>
    <property type="molecule type" value="Genomic_DNA"/>
</dbReference>
<name>A0A2J7PYT3_9NEOP</name>